<evidence type="ECO:0008006" key="8">
    <source>
        <dbReference type="Google" id="ProtNLM"/>
    </source>
</evidence>
<dbReference type="Pfam" id="PF04493">
    <property type="entry name" value="Endonuclease_5"/>
    <property type="match status" value="1"/>
</dbReference>
<accession>A0AB34JMK0</accession>
<name>A0AB34JMK0_PRYPA</name>
<keyword evidence="2" id="KW-0963">Cytoplasm</keyword>
<dbReference type="GO" id="GO:0005730">
    <property type="term" value="C:nucleolus"/>
    <property type="evidence" value="ECO:0007669"/>
    <property type="project" value="TreeGrafter"/>
</dbReference>
<evidence type="ECO:0000313" key="6">
    <source>
        <dbReference type="EMBL" id="KAL1523154.1"/>
    </source>
</evidence>
<dbReference type="EMBL" id="JBGBPQ010000006">
    <property type="protein sequence ID" value="KAL1523154.1"/>
    <property type="molecule type" value="Genomic_DNA"/>
</dbReference>
<dbReference type="CDD" id="cd06559">
    <property type="entry name" value="Endonuclease_V"/>
    <property type="match status" value="1"/>
</dbReference>
<proteinExistence type="inferred from homology"/>
<comment type="caution">
    <text evidence="6">The sequence shown here is derived from an EMBL/GenBank/DDBJ whole genome shotgun (WGS) entry which is preliminary data.</text>
</comment>
<keyword evidence="5" id="KW-0378">Hydrolase</keyword>
<evidence type="ECO:0000313" key="7">
    <source>
        <dbReference type="Proteomes" id="UP001515480"/>
    </source>
</evidence>
<dbReference type="GO" id="GO:0003727">
    <property type="term" value="F:single-stranded RNA binding"/>
    <property type="evidence" value="ECO:0007669"/>
    <property type="project" value="TreeGrafter"/>
</dbReference>
<dbReference type="Proteomes" id="UP001515480">
    <property type="component" value="Unassembled WGS sequence"/>
</dbReference>
<keyword evidence="4" id="KW-0255">Endonuclease</keyword>
<sequence>MVASLHHHTRAALLLAGVASLGLAWRRRASHQPLLPRAAQLCVWWLRQRLLRLWLVTHDLCPLESVRLVGGVDISFVKESTTDACAALVVVDPATQEVVYEACRRIVLTAPYIPGYLAFREVRFLLQLVEELRSTRPELMPQVILSDGNGILHPNHFGVACHLGVLAGIPTVGVGKTLHHVDGLSKESVRRLSESLIKAGDHALLVGQSGTVWGAVLRTTSPAEGNFKPVIISVGHGISLNSAISLVWRTCKHRIPEPVRQADLRSREWLRRNGSQCSA</sequence>
<dbReference type="PANTHER" id="PTHR28511:SF1">
    <property type="entry name" value="ENDONUCLEASE V"/>
    <property type="match status" value="1"/>
</dbReference>
<protein>
    <recommendedName>
        <fullName evidence="8">Endonuclease V</fullName>
    </recommendedName>
</protein>
<keyword evidence="7" id="KW-1185">Reference proteome</keyword>
<evidence type="ECO:0000256" key="4">
    <source>
        <dbReference type="ARBA" id="ARBA00022759"/>
    </source>
</evidence>
<dbReference type="InterPro" id="IPR007581">
    <property type="entry name" value="Endonuclease-V"/>
</dbReference>
<keyword evidence="3" id="KW-0540">Nuclease</keyword>
<dbReference type="GO" id="GO:0006281">
    <property type="term" value="P:DNA repair"/>
    <property type="evidence" value="ECO:0007669"/>
    <property type="project" value="InterPro"/>
</dbReference>
<dbReference type="Gene3D" id="3.30.2170.10">
    <property type="entry name" value="archaeoglobus fulgidus dsm 4304 superfamily"/>
    <property type="match status" value="1"/>
</dbReference>
<evidence type="ECO:0000256" key="3">
    <source>
        <dbReference type="ARBA" id="ARBA00022722"/>
    </source>
</evidence>
<evidence type="ECO:0000256" key="2">
    <source>
        <dbReference type="ARBA" id="ARBA00022490"/>
    </source>
</evidence>
<dbReference type="GO" id="GO:0016891">
    <property type="term" value="F:RNA endonuclease activity producing 5'-phosphomonoesters, hydrolytic mechanism"/>
    <property type="evidence" value="ECO:0007669"/>
    <property type="project" value="TreeGrafter"/>
</dbReference>
<reference evidence="6 7" key="1">
    <citation type="journal article" date="2024" name="Science">
        <title>Giant polyketide synthase enzymes in the biosynthesis of giant marine polyether toxins.</title>
        <authorList>
            <person name="Fallon T.R."/>
            <person name="Shende V.V."/>
            <person name="Wierzbicki I.H."/>
            <person name="Pendleton A.L."/>
            <person name="Watervoot N.F."/>
            <person name="Auber R.P."/>
            <person name="Gonzalez D.J."/>
            <person name="Wisecaver J.H."/>
            <person name="Moore B.S."/>
        </authorList>
    </citation>
    <scope>NUCLEOTIDE SEQUENCE [LARGE SCALE GENOMIC DNA]</scope>
    <source>
        <strain evidence="6 7">12B1</strain>
    </source>
</reference>
<dbReference type="PANTHER" id="PTHR28511">
    <property type="entry name" value="ENDONUCLEASE V"/>
    <property type="match status" value="1"/>
</dbReference>
<gene>
    <name evidence="6" type="ORF">AB1Y20_018109</name>
</gene>
<comment type="subcellular location">
    <subcellularLocation>
        <location evidence="1">Cytoplasm</location>
    </subcellularLocation>
</comment>
<evidence type="ECO:0000256" key="5">
    <source>
        <dbReference type="ARBA" id="ARBA00022801"/>
    </source>
</evidence>
<dbReference type="HAMAP" id="MF_00801">
    <property type="entry name" value="Endonuclease_5"/>
    <property type="match status" value="1"/>
</dbReference>
<dbReference type="GO" id="GO:0005737">
    <property type="term" value="C:cytoplasm"/>
    <property type="evidence" value="ECO:0007669"/>
    <property type="project" value="UniProtKB-SubCell"/>
</dbReference>
<organism evidence="6 7">
    <name type="scientific">Prymnesium parvum</name>
    <name type="common">Toxic golden alga</name>
    <dbReference type="NCBI Taxonomy" id="97485"/>
    <lineage>
        <taxon>Eukaryota</taxon>
        <taxon>Haptista</taxon>
        <taxon>Haptophyta</taxon>
        <taxon>Prymnesiophyceae</taxon>
        <taxon>Prymnesiales</taxon>
        <taxon>Prymnesiaceae</taxon>
        <taxon>Prymnesium</taxon>
    </lineage>
</organism>
<dbReference type="AlphaFoldDB" id="A0AB34JMK0"/>
<evidence type="ECO:0000256" key="1">
    <source>
        <dbReference type="ARBA" id="ARBA00004496"/>
    </source>
</evidence>